<keyword evidence="11" id="KW-1185">Reference proteome</keyword>
<keyword evidence="8" id="KW-0732">Signal</keyword>
<feature type="domain" description="DDE Tnp4" evidence="9">
    <location>
        <begin position="102"/>
        <end position="268"/>
    </location>
</feature>
<comment type="caution">
    <text evidence="10">The sequence shown here is derived from an EMBL/GenBank/DDBJ whole genome shotgun (WGS) entry which is preliminary data.</text>
</comment>
<comment type="subcellular location">
    <subcellularLocation>
        <location evidence="2">Nucleus</location>
    </subcellularLocation>
</comment>
<evidence type="ECO:0000256" key="8">
    <source>
        <dbReference type="SAM" id="SignalP"/>
    </source>
</evidence>
<protein>
    <recommendedName>
        <fullName evidence="9">DDE Tnp4 domain-containing protein</fullName>
    </recommendedName>
</protein>
<dbReference type="Proteomes" id="UP001549920">
    <property type="component" value="Unassembled WGS sequence"/>
</dbReference>
<sequence length="316" mass="36187">MFFLKSVIAIADILPLLFTFVTCNKEKNICFRFLATGETFESLSTSFRISVSYISRLVKRVLNVMREKLVPILMKTPTRDDFKCIEQIFWQKWNIPNCIGGIDGKHVRVRAPKNSGSLFFNYKDYFSIVLLAIVDANCKFVAVDVGAYGKESDNGIFKKSTMGKQIATNRFNIPPPKLLQGSDVMSPHFLIGDEAFALSHFMMKPYCRTQARLEREKLIYNYRLCRGRRVTENAFGLLSQVFRVFYTPIAIAPNVVDDLILTCCCLHNLLRDGYLERHSLPFHIYNATDRPEENMIDIVGSGGFANRDGFQIRENL</sequence>
<evidence type="ECO:0000256" key="4">
    <source>
        <dbReference type="ARBA" id="ARBA00022722"/>
    </source>
</evidence>
<dbReference type="PANTHER" id="PTHR22930">
    <property type="match status" value="1"/>
</dbReference>
<keyword evidence="5" id="KW-0479">Metal-binding</keyword>
<comment type="similarity">
    <text evidence="3">Belongs to the HARBI1 family.</text>
</comment>
<evidence type="ECO:0000313" key="10">
    <source>
        <dbReference type="EMBL" id="KAL0868286.1"/>
    </source>
</evidence>
<comment type="cofactor">
    <cofactor evidence="1">
        <name>a divalent metal cation</name>
        <dbReference type="ChEBI" id="CHEBI:60240"/>
    </cofactor>
</comment>
<accession>A0ABR3HDA4</accession>
<evidence type="ECO:0000256" key="1">
    <source>
        <dbReference type="ARBA" id="ARBA00001968"/>
    </source>
</evidence>
<proteinExistence type="inferred from homology"/>
<evidence type="ECO:0000259" key="9">
    <source>
        <dbReference type="Pfam" id="PF13359"/>
    </source>
</evidence>
<evidence type="ECO:0000256" key="5">
    <source>
        <dbReference type="ARBA" id="ARBA00022723"/>
    </source>
</evidence>
<evidence type="ECO:0000256" key="7">
    <source>
        <dbReference type="ARBA" id="ARBA00023242"/>
    </source>
</evidence>
<dbReference type="InterPro" id="IPR027806">
    <property type="entry name" value="HARBI1_dom"/>
</dbReference>
<feature type="signal peptide" evidence="8">
    <location>
        <begin position="1"/>
        <end position="23"/>
    </location>
</feature>
<evidence type="ECO:0000256" key="3">
    <source>
        <dbReference type="ARBA" id="ARBA00006958"/>
    </source>
</evidence>
<keyword evidence="4" id="KW-0540">Nuclease</keyword>
<dbReference type="InterPro" id="IPR045249">
    <property type="entry name" value="HARBI1-like"/>
</dbReference>
<dbReference type="EMBL" id="JBEUOH010000021">
    <property type="protein sequence ID" value="KAL0868286.1"/>
    <property type="molecule type" value="Genomic_DNA"/>
</dbReference>
<evidence type="ECO:0000313" key="11">
    <source>
        <dbReference type="Proteomes" id="UP001549920"/>
    </source>
</evidence>
<organism evidence="10 11">
    <name type="scientific">Loxostege sticticalis</name>
    <name type="common">Beet webworm moth</name>
    <dbReference type="NCBI Taxonomy" id="481309"/>
    <lineage>
        <taxon>Eukaryota</taxon>
        <taxon>Metazoa</taxon>
        <taxon>Ecdysozoa</taxon>
        <taxon>Arthropoda</taxon>
        <taxon>Hexapoda</taxon>
        <taxon>Insecta</taxon>
        <taxon>Pterygota</taxon>
        <taxon>Neoptera</taxon>
        <taxon>Endopterygota</taxon>
        <taxon>Lepidoptera</taxon>
        <taxon>Glossata</taxon>
        <taxon>Ditrysia</taxon>
        <taxon>Pyraloidea</taxon>
        <taxon>Crambidae</taxon>
        <taxon>Pyraustinae</taxon>
        <taxon>Loxostege</taxon>
    </lineage>
</organism>
<feature type="chain" id="PRO_5046461031" description="DDE Tnp4 domain-containing protein" evidence="8">
    <location>
        <begin position="24"/>
        <end position="316"/>
    </location>
</feature>
<dbReference type="PANTHER" id="PTHR22930:SF269">
    <property type="entry name" value="NUCLEASE HARBI1-LIKE PROTEIN"/>
    <property type="match status" value="1"/>
</dbReference>
<reference evidence="10 11" key="1">
    <citation type="submission" date="2024-06" db="EMBL/GenBank/DDBJ databases">
        <title>A chromosome-level genome assembly of beet webworm, Loxostege sticticalis.</title>
        <authorList>
            <person name="Zhang Y."/>
        </authorList>
    </citation>
    <scope>NUCLEOTIDE SEQUENCE [LARGE SCALE GENOMIC DNA]</scope>
    <source>
        <strain evidence="10">AQ026</strain>
        <tissue evidence="10">Whole body</tissue>
    </source>
</reference>
<keyword evidence="7" id="KW-0539">Nucleus</keyword>
<dbReference type="Pfam" id="PF13359">
    <property type="entry name" value="DDE_Tnp_4"/>
    <property type="match status" value="1"/>
</dbReference>
<evidence type="ECO:0000256" key="6">
    <source>
        <dbReference type="ARBA" id="ARBA00022801"/>
    </source>
</evidence>
<gene>
    <name evidence="10" type="ORF">ABMA27_007816</name>
</gene>
<evidence type="ECO:0000256" key="2">
    <source>
        <dbReference type="ARBA" id="ARBA00004123"/>
    </source>
</evidence>
<keyword evidence="6" id="KW-0378">Hydrolase</keyword>
<name>A0ABR3HDA4_LOXSC</name>